<gene>
    <name evidence="1" type="ORF">GCM10025780_33640</name>
</gene>
<protein>
    <submittedName>
        <fullName evidence="1">Uncharacterized protein</fullName>
    </submittedName>
</protein>
<comment type="caution">
    <text evidence="1">The sequence shown here is derived from an EMBL/GenBank/DDBJ whole genome shotgun (WGS) entry which is preliminary data.</text>
</comment>
<dbReference type="EMBL" id="BAABLM010000010">
    <property type="protein sequence ID" value="GAA4684746.1"/>
    <property type="molecule type" value="Genomic_DNA"/>
</dbReference>
<reference evidence="2" key="1">
    <citation type="journal article" date="2019" name="Int. J. Syst. Evol. Microbiol.">
        <title>The Global Catalogue of Microorganisms (GCM) 10K type strain sequencing project: providing services to taxonomists for standard genome sequencing and annotation.</title>
        <authorList>
            <consortium name="The Broad Institute Genomics Platform"/>
            <consortium name="The Broad Institute Genome Sequencing Center for Infectious Disease"/>
            <person name="Wu L."/>
            <person name="Ma J."/>
        </authorList>
    </citation>
    <scope>NUCLEOTIDE SEQUENCE [LARGE SCALE GENOMIC DNA]</scope>
    <source>
        <strain evidence="2">JCM 18956</strain>
    </source>
</reference>
<evidence type="ECO:0000313" key="1">
    <source>
        <dbReference type="EMBL" id="GAA4684746.1"/>
    </source>
</evidence>
<name>A0ABP8W9G8_9MICO</name>
<accession>A0ABP8W9G8</accession>
<dbReference type="Proteomes" id="UP001501295">
    <property type="component" value="Unassembled WGS sequence"/>
</dbReference>
<organism evidence="1 2">
    <name type="scientific">Frondihabitans cladoniiphilus</name>
    <dbReference type="NCBI Taxonomy" id="715785"/>
    <lineage>
        <taxon>Bacteria</taxon>
        <taxon>Bacillati</taxon>
        <taxon>Actinomycetota</taxon>
        <taxon>Actinomycetes</taxon>
        <taxon>Micrococcales</taxon>
        <taxon>Microbacteriaceae</taxon>
        <taxon>Frondihabitans</taxon>
    </lineage>
</organism>
<keyword evidence="2" id="KW-1185">Reference proteome</keyword>
<proteinExistence type="predicted"/>
<evidence type="ECO:0000313" key="2">
    <source>
        <dbReference type="Proteomes" id="UP001501295"/>
    </source>
</evidence>
<sequence>MGIGGLVIVGLTVSAATHQSFPAVVGAAAASIAGAGASAPSSVGGTSSGLGAGVTCPAAAPVVIGTITVPAGPVAGYCQDRLVNAAHIMVAGKAMGLDTHAQAIGVMTAMGESSLVNVDHGDAVGPDSRGLFQQRANGTWGTYEQRMTPEVAATSFFSRLIGVPNWNTEAPTLAAHAVQINADPYHYAKYWPAAEQVVDGLSAP</sequence>